<evidence type="ECO:0000313" key="2">
    <source>
        <dbReference type="EMBL" id="KNC32959.1"/>
    </source>
</evidence>
<gene>
    <name evidence="2" type="ORF">FF38_07953</name>
</gene>
<dbReference type="OrthoDB" id="8067876at2759"/>
<protein>
    <submittedName>
        <fullName evidence="2">Uncharacterized protein</fullName>
    </submittedName>
</protein>
<name>A0A0L0CNF7_LUCCU</name>
<evidence type="ECO:0000313" key="3">
    <source>
        <dbReference type="Proteomes" id="UP000037069"/>
    </source>
</evidence>
<proteinExistence type="predicted"/>
<dbReference type="AlphaFoldDB" id="A0A0L0CNF7"/>
<dbReference type="EMBL" id="JRES01000252">
    <property type="protein sequence ID" value="KNC32959.1"/>
    <property type="molecule type" value="Genomic_DNA"/>
</dbReference>
<evidence type="ECO:0000256" key="1">
    <source>
        <dbReference type="SAM" id="MobiDB-lite"/>
    </source>
</evidence>
<dbReference type="OMA" id="HLANECK"/>
<reference evidence="2 3" key="1">
    <citation type="journal article" date="2015" name="Nat. Commun.">
        <title>Lucilia cuprina genome unlocks parasitic fly biology to underpin future interventions.</title>
        <authorList>
            <person name="Anstead C.A."/>
            <person name="Korhonen P.K."/>
            <person name="Young N.D."/>
            <person name="Hall R.S."/>
            <person name="Jex A.R."/>
            <person name="Murali S.C."/>
            <person name="Hughes D.S."/>
            <person name="Lee S.F."/>
            <person name="Perry T."/>
            <person name="Stroehlein A.J."/>
            <person name="Ansell B.R."/>
            <person name="Breugelmans B."/>
            <person name="Hofmann A."/>
            <person name="Qu J."/>
            <person name="Dugan S."/>
            <person name="Lee S.L."/>
            <person name="Chao H."/>
            <person name="Dinh H."/>
            <person name="Han Y."/>
            <person name="Doddapaneni H.V."/>
            <person name="Worley K.C."/>
            <person name="Muzny D.M."/>
            <person name="Ioannidis P."/>
            <person name="Waterhouse R.M."/>
            <person name="Zdobnov E.M."/>
            <person name="James P.J."/>
            <person name="Bagnall N.H."/>
            <person name="Kotze A.C."/>
            <person name="Gibbs R.A."/>
            <person name="Richards S."/>
            <person name="Batterham P."/>
            <person name="Gasser R.B."/>
        </authorList>
    </citation>
    <scope>NUCLEOTIDE SEQUENCE [LARGE SCALE GENOMIC DNA]</scope>
    <source>
        <strain evidence="2 3">LS</strain>
        <tissue evidence="2">Full body</tissue>
    </source>
</reference>
<feature type="region of interest" description="Disordered" evidence="1">
    <location>
        <begin position="1"/>
        <end position="89"/>
    </location>
</feature>
<keyword evidence="3" id="KW-1185">Reference proteome</keyword>
<sequence length="181" mass="19084">MEVEDQGSKGATVADPAPATIPDPVPAPTPSTTPSPTPSLTPTLVSDSASELLALKVASVEKSSESTDPDPGVGAPAKASNVESPGSNVCKQCRGRHPLYRHLANECKSLVKCNICHDNHHSLLHSPGKDQKKKGAKPKPPTSAQSKAKSMPYPVQTSHVPLRHSINLSPTSKARWAQRIL</sequence>
<comment type="caution">
    <text evidence="2">The sequence shown here is derived from an EMBL/GenBank/DDBJ whole genome shotgun (WGS) entry which is preliminary data.</text>
</comment>
<feature type="region of interest" description="Disordered" evidence="1">
    <location>
        <begin position="123"/>
        <end position="154"/>
    </location>
</feature>
<organism evidence="2 3">
    <name type="scientific">Lucilia cuprina</name>
    <name type="common">Green bottle fly</name>
    <name type="synonym">Australian sheep blowfly</name>
    <dbReference type="NCBI Taxonomy" id="7375"/>
    <lineage>
        <taxon>Eukaryota</taxon>
        <taxon>Metazoa</taxon>
        <taxon>Ecdysozoa</taxon>
        <taxon>Arthropoda</taxon>
        <taxon>Hexapoda</taxon>
        <taxon>Insecta</taxon>
        <taxon>Pterygota</taxon>
        <taxon>Neoptera</taxon>
        <taxon>Endopterygota</taxon>
        <taxon>Diptera</taxon>
        <taxon>Brachycera</taxon>
        <taxon>Muscomorpha</taxon>
        <taxon>Oestroidea</taxon>
        <taxon>Calliphoridae</taxon>
        <taxon>Luciliinae</taxon>
        <taxon>Lucilia</taxon>
    </lineage>
</organism>
<feature type="compositionally biased region" description="Pro residues" evidence="1">
    <location>
        <begin position="19"/>
        <end position="39"/>
    </location>
</feature>
<accession>A0A0L0CNF7</accession>
<dbReference type="Proteomes" id="UP000037069">
    <property type="component" value="Unassembled WGS sequence"/>
</dbReference>